<dbReference type="Pfam" id="PF10294">
    <property type="entry name" value="Methyltransf_16"/>
    <property type="match status" value="1"/>
</dbReference>
<evidence type="ECO:0000256" key="1">
    <source>
        <dbReference type="ARBA" id="ARBA00022603"/>
    </source>
</evidence>
<keyword evidence="4" id="KW-1185">Reference proteome</keyword>
<evidence type="ECO:0000313" key="3">
    <source>
        <dbReference type="Ensembl" id="ENSCVAP00000018245.1"/>
    </source>
</evidence>
<dbReference type="GeneTree" id="ENSGT00940000157135"/>
<keyword evidence="2" id="KW-0949">S-adenosyl-L-methionine</keyword>
<dbReference type="PANTHER" id="PTHR14614">
    <property type="entry name" value="HEPATOCELLULAR CARCINOMA-ASSOCIATED ANTIGEN"/>
    <property type="match status" value="1"/>
</dbReference>
<accession>A0A3Q2G5D0</accession>
<dbReference type="RefSeq" id="XP_015231557.1">
    <property type="nucleotide sequence ID" value="XM_015376071.1"/>
</dbReference>
<dbReference type="Ensembl" id="ENSCVAT00000027142.1">
    <property type="protein sequence ID" value="ENSCVAP00000018245.1"/>
    <property type="gene ID" value="ENSCVAG00000021510.1"/>
</dbReference>
<protein>
    <submittedName>
        <fullName evidence="3">Valosin containing protein lysine (K) methyltransferase</fullName>
    </submittedName>
</protein>
<sequence length="222" mass="24922">MAAQTDDSKYFVREIEKNDGCVLRMKQCYMGDVGCVVWDAAIVLAKYLETKQFYEPSTGVNMWCGRTVVELGAGTGVVGLMAATLGAQVIVTDLEDLQTLLSANIQENQPLIKSGSISAKVLKWGEDVSELLPHPHYILMADCIYYEQSISPLVETLKQLSGPETSIICCYEQRTEGVNPEVERRFFELLQQDFTCEKIPSDKQDPEFSSPDIHILHIQRKH</sequence>
<keyword evidence="1" id="KW-0489">Methyltransferase</keyword>
<keyword evidence="1" id="KW-0808">Transferase</keyword>
<dbReference type="AlphaFoldDB" id="A0A3Q2G5D0"/>
<reference evidence="3" key="1">
    <citation type="submission" date="2025-08" db="UniProtKB">
        <authorList>
            <consortium name="Ensembl"/>
        </authorList>
    </citation>
    <scope>IDENTIFICATION</scope>
</reference>
<evidence type="ECO:0000256" key="2">
    <source>
        <dbReference type="ARBA" id="ARBA00022691"/>
    </source>
</evidence>
<dbReference type="SUPFAM" id="SSF53335">
    <property type="entry name" value="S-adenosyl-L-methionine-dependent methyltransferases"/>
    <property type="match status" value="1"/>
</dbReference>
<dbReference type="GO" id="GO:0008168">
    <property type="term" value="F:methyltransferase activity"/>
    <property type="evidence" value="ECO:0007669"/>
    <property type="project" value="UniProtKB-KW"/>
</dbReference>
<dbReference type="Proteomes" id="UP000265020">
    <property type="component" value="Unassembled WGS sequence"/>
</dbReference>
<dbReference type="InterPro" id="IPR029063">
    <property type="entry name" value="SAM-dependent_MTases_sf"/>
</dbReference>
<dbReference type="GeneID" id="107085623"/>
<evidence type="ECO:0000313" key="4">
    <source>
        <dbReference type="Proteomes" id="UP000265020"/>
    </source>
</evidence>
<dbReference type="CTD" id="79609"/>
<dbReference type="GO" id="GO:0032991">
    <property type="term" value="C:protein-containing complex"/>
    <property type="evidence" value="ECO:0007669"/>
    <property type="project" value="TreeGrafter"/>
</dbReference>
<reference evidence="3" key="2">
    <citation type="submission" date="2025-09" db="UniProtKB">
        <authorList>
            <consortium name="Ensembl"/>
        </authorList>
    </citation>
    <scope>IDENTIFICATION</scope>
</reference>
<dbReference type="OMA" id="RRADMRF"/>
<dbReference type="KEGG" id="cvg:107085623"/>
<dbReference type="PANTHER" id="PTHR14614:SF44">
    <property type="entry name" value="PROTEIN N-LYSINE METHYLTRANSFERASE METTL21D"/>
    <property type="match status" value="1"/>
</dbReference>
<dbReference type="GO" id="GO:0032259">
    <property type="term" value="P:methylation"/>
    <property type="evidence" value="ECO:0007669"/>
    <property type="project" value="UniProtKB-KW"/>
</dbReference>
<dbReference type="CDD" id="cd02440">
    <property type="entry name" value="AdoMet_MTases"/>
    <property type="match status" value="1"/>
</dbReference>
<dbReference type="InterPro" id="IPR019410">
    <property type="entry name" value="Methyltransf_16"/>
</dbReference>
<dbReference type="GO" id="GO:0005829">
    <property type="term" value="C:cytosol"/>
    <property type="evidence" value="ECO:0007669"/>
    <property type="project" value="TreeGrafter"/>
</dbReference>
<organism evidence="3 4">
    <name type="scientific">Cyprinodon variegatus</name>
    <name type="common">Sheepshead minnow</name>
    <dbReference type="NCBI Taxonomy" id="28743"/>
    <lineage>
        <taxon>Eukaryota</taxon>
        <taxon>Metazoa</taxon>
        <taxon>Chordata</taxon>
        <taxon>Craniata</taxon>
        <taxon>Vertebrata</taxon>
        <taxon>Euteleostomi</taxon>
        <taxon>Actinopterygii</taxon>
        <taxon>Neopterygii</taxon>
        <taxon>Teleostei</taxon>
        <taxon>Neoteleostei</taxon>
        <taxon>Acanthomorphata</taxon>
        <taxon>Ovalentaria</taxon>
        <taxon>Atherinomorphae</taxon>
        <taxon>Cyprinodontiformes</taxon>
        <taxon>Cyprinodontidae</taxon>
        <taxon>Cyprinodon</taxon>
    </lineage>
</organism>
<dbReference type="Gene3D" id="3.40.50.150">
    <property type="entry name" value="Vaccinia Virus protein VP39"/>
    <property type="match status" value="1"/>
</dbReference>
<proteinExistence type="predicted"/>
<name>A0A3Q2G5D0_CYPVA</name>
<dbReference type="OrthoDB" id="413520at2759"/>